<dbReference type="Gene3D" id="2.40.10.120">
    <property type="match status" value="1"/>
</dbReference>
<gene>
    <name evidence="5" type="ORF">DEALK_16560</name>
</gene>
<feature type="transmembrane region" description="Helical" evidence="3">
    <location>
        <begin position="7"/>
        <end position="28"/>
    </location>
</feature>
<proteinExistence type="predicted"/>
<feature type="domain" description="PDZ" evidence="4">
    <location>
        <begin position="296"/>
        <end position="378"/>
    </location>
</feature>
<dbReference type="Pfam" id="PF13180">
    <property type="entry name" value="PDZ_2"/>
    <property type="match status" value="1"/>
</dbReference>
<dbReference type="PANTHER" id="PTHR43343:SF3">
    <property type="entry name" value="PROTEASE DO-LIKE 8, CHLOROPLASTIC"/>
    <property type="match status" value="1"/>
</dbReference>
<comment type="caution">
    <text evidence="5">The sequence shown here is derived from an EMBL/GenBank/DDBJ whole genome shotgun (WGS) entry which is preliminary data.</text>
</comment>
<keyword evidence="3" id="KW-0472">Membrane</keyword>
<dbReference type="EMBL" id="LFDV01000002">
    <property type="protein sequence ID" value="KTB48809.1"/>
    <property type="molecule type" value="Genomic_DNA"/>
</dbReference>
<organism evidence="5 6">
    <name type="scientific">Dehalogenimonas alkenigignens</name>
    <dbReference type="NCBI Taxonomy" id="1217799"/>
    <lineage>
        <taxon>Bacteria</taxon>
        <taxon>Bacillati</taxon>
        <taxon>Chloroflexota</taxon>
        <taxon>Dehalococcoidia</taxon>
        <taxon>Dehalococcoidales</taxon>
        <taxon>Dehalococcoidaceae</taxon>
        <taxon>Dehalogenimonas</taxon>
    </lineage>
</organism>
<dbReference type="Proteomes" id="UP000053947">
    <property type="component" value="Unassembled WGS sequence"/>
</dbReference>
<keyword evidence="6" id="KW-1185">Reference proteome</keyword>
<protein>
    <submittedName>
        <fullName evidence="5">Trypsin-like serine protease, typically periplasmic, containing C-terminal PDZ domain</fullName>
    </submittedName>
</protein>
<keyword evidence="2" id="KW-0378">Hydrolase</keyword>
<dbReference type="GO" id="GO:0004252">
    <property type="term" value="F:serine-type endopeptidase activity"/>
    <property type="evidence" value="ECO:0007669"/>
    <property type="project" value="InterPro"/>
</dbReference>
<keyword evidence="3" id="KW-0812">Transmembrane</keyword>
<dbReference type="Gene3D" id="2.30.42.10">
    <property type="match status" value="1"/>
</dbReference>
<dbReference type="RefSeq" id="WP_058439739.1">
    <property type="nucleotide sequence ID" value="NZ_KQ758903.1"/>
</dbReference>
<sequence>MEKKQGLSTIILSVAVVIAIILGSFSIIQGNQHSEDAQAQISSLSSEITSLENTITGLNGQVTALSAQLSAQFSSLNQQVSGLIQASTAVPNAIAKILPSVVFIEVAFGNPSGTGGIGSGSGIIMDKAGYILTNKHVVNGAFAARVITSDRRIYEVDEIWEDDITDLAVVKVTAQNLTPAVFGDPAGMKVGDTVIAIGYPLGMSPAEGGANATAGILSNLSRFFWIDNTPYYDLMEFDAAINPGNSGGALINLKGELVGINSAGLDTAQGINYAINVATAKHVYNDLVQGEIGHHPYLGIMIDDNIQVIPGEPFAAALVGAEILDLDLLGPAAKSGLRPFDVIIKFNGQTVSSASDVIRFLWRLDVNERVTIVVKRGTGELTFEFNAPKRPFSSRFI</sequence>
<dbReference type="SMART" id="SM00228">
    <property type="entry name" value="PDZ"/>
    <property type="match status" value="1"/>
</dbReference>
<evidence type="ECO:0000256" key="2">
    <source>
        <dbReference type="ARBA" id="ARBA00022801"/>
    </source>
</evidence>
<accession>A0A0W0GJQ9</accession>
<dbReference type="GO" id="GO:0006508">
    <property type="term" value="P:proteolysis"/>
    <property type="evidence" value="ECO:0007669"/>
    <property type="project" value="UniProtKB-KW"/>
</dbReference>
<dbReference type="Gene3D" id="1.20.5.340">
    <property type="match status" value="1"/>
</dbReference>
<dbReference type="SUPFAM" id="SSF50494">
    <property type="entry name" value="Trypsin-like serine proteases"/>
    <property type="match status" value="1"/>
</dbReference>
<evidence type="ECO:0000259" key="4">
    <source>
        <dbReference type="SMART" id="SM00228"/>
    </source>
</evidence>
<dbReference type="InterPro" id="IPR001478">
    <property type="entry name" value="PDZ"/>
</dbReference>
<dbReference type="InterPro" id="IPR036034">
    <property type="entry name" value="PDZ_sf"/>
</dbReference>
<dbReference type="STRING" id="1217799.DEALK_16560"/>
<keyword evidence="3" id="KW-1133">Transmembrane helix</keyword>
<dbReference type="PRINTS" id="PR00834">
    <property type="entry name" value="PROTEASES2C"/>
</dbReference>
<evidence type="ECO:0000256" key="1">
    <source>
        <dbReference type="ARBA" id="ARBA00022670"/>
    </source>
</evidence>
<dbReference type="SUPFAM" id="SSF50156">
    <property type="entry name" value="PDZ domain-like"/>
    <property type="match status" value="1"/>
</dbReference>
<dbReference type="InterPro" id="IPR009003">
    <property type="entry name" value="Peptidase_S1_PA"/>
</dbReference>
<keyword evidence="1 5" id="KW-0645">Protease</keyword>
<dbReference type="Pfam" id="PF13365">
    <property type="entry name" value="Trypsin_2"/>
    <property type="match status" value="1"/>
</dbReference>
<dbReference type="InterPro" id="IPR001940">
    <property type="entry name" value="Peptidase_S1C"/>
</dbReference>
<evidence type="ECO:0000313" key="6">
    <source>
        <dbReference type="Proteomes" id="UP000053947"/>
    </source>
</evidence>
<evidence type="ECO:0000256" key="3">
    <source>
        <dbReference type="SAM" id="Phobius"/>
    </source>
</evidence>
<evidence type="ECO:0000313" key="5">
    <source>
        <dbReference type="EMBL" id="KTB48809.1"/>
    </source>
</evidence>
<dbReference type="InterPro" id="IPR051201">
    <property type="entry name" value="Chloro_Bact_Ser_Proteases"/>
</dbReference>
<reference evidence="5 6" key="1">
    <citation type="submission" date="2015-06" db="EMBL/GenBank/DDBJ databases">
        <title>Genome sequence of the organohalide-respiring Dehalogenimonas alkenigignens type strain (IP3-3T).</title>
        <authorList>
            <person name="Key T.A."/>
            <person name="Richmond D.P."/>
            <person name="Bowman K.S."/>
            <person name="Cho Y.-J."/>
            <person name="Chun J."/>
            <person name="da Costa M.S."/>
            <person name="Rainey F.A."/>
            <person name="Moe W.M."/>
        </authorList>
    </citation>
    <scope>NUCLEOTIDE SEQUENCE [LARGE SCALE GENOMIC DNA]</scope>
    <source>
        <strain evidence="5 6">IP3-3</strain>
    </source>
</reference>
<dbReference type="AlphaFoldDB" id="A0A0W0GJQ9"/>
<name>A0A0W0GJQ9_9CHLR</name>
<dbReference type="OrthoDB" id="9758917at2"/>
<dbReference type="PANTHER" id="PTHR43343">
    <property type="entry name" value="PEPTIDASE S12"/>
    <property type="match status" value="1"/>
</dbReference>